<sequence length="72" mass="8842">MHGEGECSRKKWRRSCEKMHSGGDGPRKHRWFWKTQKRMPTENTELRRLDLERRPIDEQHEVTPARLWNDDQ</sequence>
<comment type="caution">
    <text evidence="2">The sequence shown here is derived from an EMBL/GenBank/DDBJ whole genome shotgun (WGS) entry which is preliminary data.</text>
</comment>
<dbReference type="Proteomes" id="UP001279734">
    <property type="component" value="Unassembled WGS sequence"/>
</dbReference>
<reference evidence="2" key="1">
    <citation type="submission" date="2023-05" db="EMBL/GenBank/DDBJ databases">
        <title>Nepenthes gracilis genome sequencing.</title>
        <authorList>
            <person name="Fukushima K."/>
        </authorList>
    </citation>
    <scope>NUCLEOTIDE SEQUENCE</scope>
    <source>
        <strain evidence="2">SING2019-196</strain>
    </source>
</reference>
<organism evidence="2 3">
    <name type="scientific">Nepenthes gracilis</name>
    <name type="common">Slender pitcher plant</name>
    <dbReference type="NCBI Taxonomy" id="150966"/>
    <lineage>
        <taxon>Eukaryota</taxon>
        <taxon>Viridiplantae</taxon>
        <taxon>Streptophyta</taxon>
        <taxon>Embryophyta</taxon>
        <taxon>Tracheophyta</taxon>
        <taxon>Spermatophyta</taxon>
        <taxon>Magnoliopsida</taxon>
        <taxon>eudicotyledons</taxon>
        <taxon>Gunneridae</taxon>
        <taxon>Pentapetalae</taxon>
        <taxon>Caryophyllales</taxon>
        <taxon>Nepenthaceae</taxon>
        <taxon>Nepenthes</taxon>
    </lineage>
</organism>
<protein>
    <submittedName>
        <fullName evidence="2">Uncharacterized protein</fullName>
    </submittedName>
</protein>
<feature type="compositionally biased region" description="Basic and acidic residues" evidence="1">
    <location>
        <begin position="1"/>
        <end position="21"/>
    </location>
</feature>
<accession>A0AAD3SR03</accession>
<evidence type="ECO:0000313" key="2">
    <source>
        <dbReference type="EMBL" id="GMH14897.1"/>
    </source>
</evidence>
<name>A0AAD3SR03_NEPGR</name>
<evidence type="ECO:0000313" key="3">
    <source>
        <dbReference type="Proteomes" id="UP001279734"/>
    </source>
</evidence>
<feature type="compositionally biased region" description="Basic and acidic residues" evidence="1">
    <location>
        <begin position="53"/>
        <end position="63"/>
    </location>
</feature>
<feature type="region of interest" description="Disordered" evidence="1">
    <location>
        <begin position="1"/>
        <end position="31"/>
    </location>
</feature>
<feature type="region of interest" description="Disordered" evidence="1">
    <location>
        <begin position="53"/>
        <end position="72"/>
    </location>
</feature>
<dbReference type="EMBL" id="BSYO01000014">
    <property type="protein sequence ID" value="GMH14897.1"/>
    <property type="molecule type" value="Genomic_DNA"/>
</dbReference>
<gene>
    <name evidence="2" type="ORF">Nepgr_016738</name>
</gene>
<keyword evidence="3" id="KW-1185">Reference proteome</keyword>
<proteinExistence type="predicted"/>
<dbReference type="AlphaFoldDB" id="A0AAD3SR03"/>
<evidence type="ECO:0000256" key="1">
    <source>
        <dbReference type="SAM" id="MobiDB-lite"/>
    </source>
</evidence>